<evidence type="ECO:0000256" key="5">
    <source>
        <dbReference type="ARBA" id="ARBA00031954"/>
    </source>
</evidence>
<comment type="subcellular location">
    <subcellularLocation>
        <location evidence="1 6">Nucleus</location>
    </subcellularLocation>
</comment>
<evidence type="ECO:0000313" key="7">
    <source>
        <dbReference type="EMBL" id="SSX03979.1"/>
    </source>
</evidence>
<dbReference type="AlphaFoldDB" id="A0A336KZF4"/>
<dbReference type="VEuPathDB" id="VectorBase:CSON010717"/>
<evidence type="ECO:0000256" key="4">
    <source>
        <dbReference type="ARBA" id="ARBA00023242"/>
    </source>
</evidence>
<comment type="function">
    <text evidence="6">Component of the Mediator complex, a coactivator involved in the regulated transcription of nearly all RNA polymerase II-dependent genes. Mediator functions as a bridge to convey information from gene-specific regulatory proteins to the basal RNA polymerase II transcription machinery. Mediator is recruited to promoters by direct interactions with regulatory proteins and serves as a scaffold for the assembly of a functional preinitiation complex with RNA polymerase II and the general transcription factors.</text>
</comment>
<name>A0A336KZF4_CULSO</name>
<dbReference type="EMBL" id="UFQS01000708">
    <property type="protein sequence ID" value="SSX06340.1"/>
    <property type="molecule type" value="Genomic_DNA"/>
</dbReference>
<gene>
    <name evidence="8" type="primary">CSON013761</name>
    <name evidence="7" type="synonym">CSON010717</name>
    <name evidence="6" type="synonym">MED20</name>
</gene>
<keyword evidence="6" id="KW-0804">Transcription</keyword>
<evidence type="ECO:0000313" key="8">
    <source>
        <dbReference type="EMBL" id="SSX06340.1"/>
    </source>
</evidence>
<dbReference type="VEuPathDB" id="VectorBase:CSON013761"/>
<reference evidence="9" key="2">
    <citation type="submission" date="2018-07" db="EMBL/GenBank/DDBJ databases">
        <authorList>
            <person name="Quirk P.G."/>
            <person name="Krulwich T.A."/>
        </authorList>
    </citation>
    <scope>NUCLEOTIDE SEQUENCE</scope>
</reference>
<reference evidence="8" key="1">
    <citation type="submission" date="2018-04" db="EMBL/GenBank/DDBJ databases">
        <authorList>
            <person name="Go L.Y."/>
            <person name="Mitchell J.A."/>
        </authorList>
    </citation>
    <scope>NUCLEOTIDE SEQUENCE</scope>
    <source>
        <tissue evidence="8">Whole organism</tissue>
    </source>
</reference>
<accession>A0A336KZF4</accession>
<protein>
    <recommendedName>
        <fullName evidence="3 6">Mediator of RNA polymerase II transcription subunit 20</fullName>
    </recommendedName>
    <alternativeName>
        <fullName evidence="5 6">Mediator complex subunit 20</fullName>
    </alternativeName>
</protein>
<evidence type="ECO:0000256" key="6">
    <source>
        <dbReference type="RuleBase" id="RU364152"/>
    </source>
</evidence>
<evidence type="ECO:0000256" key="3">
    <source>
        <dbReference type="ARBA" id="ARBA00019690"/>
    </source>
</evidence>
<evidence type="ECO:0000313" key="9">
    <source>
        <dbReference type="EMBL" id="SSX24344.1"/>
    </source>
</evidence>
<dbReference type="OMA" id="NDIYEPM"/>
<organism evidence="8">
    <name type="scientific">Culicoides sonorensis</name>
    <name type="common">Biting midge</name>
    <dbReference type="NCBI Taxonomy" id="179676"/>
    <lineage>
        <taxon>Eukaryota</taxon>
        <taxon>Metazoa</taxon>
        <taxon>Ecdysozoa</taxon>
        <taxon>Arthropoda</taxon>
        <taxon>Hexapoda</taxon>
        <taxon>Insecta</taxon>
        <taxon>Pterygota</taxon>
        <taxon>Neoptera</taxon>
        <taxon>Endopterygota</taxon>
        <taxon>Diptera</taxon>
        <taxon>Nematocera</taxon>
        <taxon>Chironomoidea</taxon>
        <taxon>Ceratopogonidae</taxon>
        <taxon>Ceratopogoninae</taxon>
        <taxon>Culicoides</taxon>
        <taxon>Monoculicoides</taxon>
    </lineage>
</organism>
<dbReference type="GO" id="GO:0003713">
    <property type="term" value="F:transcription coactivator activity"/>
    <property type="evidence" value="ECO:0007669"/>
    <property type="project" value="TreeGrafter"/>
</dbReference>
<dbReference type="GO" id="GO:0016592">
    <property type="term" value="C:mediator complex"/>
    <property type="evidence" value="ECO:0007669"/>
    <property type="project" value="InterPro"/>
</dbReference>
<dbReference type="GO" id="GO:0006357">
    <property type="term" value="P:regulation of transcription by RNA polymerase II"/>
    <property type="evidence" value="ECO:0007669"/>
    <property type="project" value="InterPro"/>
</dbReference>
<dbReference type="Pfam" id="PF08612">
    <property type="entry name" value="Med20"/>
    <property type="match status" value="1"/>
</dbReference>
<evidence type="ECO:0000256" key="2">
    <source>
        <dbReference type="ARBA" id="ARBA00010743"/>
    </source>
</evidence>
<keyword evidence="4 6" id="KW-0539">Nucleus</keyword>
<dbReference type="EMBL" id="UFQS01000440">
    <property type="protein sequence ID" value="SSX03979.1"/>
    <property type="molecule type" value="Genomic_DNA"/>
</dbReference>
<proteinExistence type="inferred from homology"/>
<comment type="similarity">
    <text evidence="2 6">Belongs to the Mediator complex subunit 20 family.</text>
</comment>
<keyword evidence="6" id="KW-0010">Activator</keyword>
<keyword evidence="6" id="KW-0805">Transcription regulation</keyword>
<comment type="subunit">
    <text evidence="6">Component of the Mediator complex.</text>
</comment>
<dbReference type="EMBL" id="UFQT01000708">
    <property type="protein sequence ID" value="SSX26694.1"/>
    <property type="molecule type" value="Genomic_DNA"/>
</dbReference>
<evidence type="ECO:0000256" key="1">
    <source>
        <dbReference type="ARBA" id="ARBA00004123"/>
    </source>
</evidence>
<sequence>MGVTVLQPYPVEKSSAQTIEYLTKRILELGATQAGHFLVDCDTCMTSPSLGQMRTLHVLHNSEMPASVFSFLETGTKTISLVADNLFDLLMMKMTPAMNAKKQPKFESKGPRFEYGDFVIKLGSVTMGQNFKGILIECEYRPCIIPSNCHELIKEFLAGFLGPQVSLRLLNPAHSKVNDFYQPLDTIQQYLDHFNKYRKQSTM</sequence>
<dbReference type="PANTHER" id="PTHR12465">
    <property type="entry name" value="UBIQUITIN SPECIFIC PROTEASE HOMOLOG 49"/>
    <property type="match status" value="1"/>
</dbReference>
<dbReference type="PANTHER" id="PTHR12465:SF0">
    <property type="entry name" value="MEDIATOR OF RNA POLYMERASE II TRANSCRIPTION SUBUNIT 20"/>
    <property type="match status" value="1"/>
</dbReference>
<dbReference type="EMBL" id="UFQT01000440">
    <property type="protein sequence ID" value="SSX24344.1"/>
    <property type="molecule type" value="Genomic_DNA"/>
</dbReference>
<dbReference type="InterPro" id="IPR013921">
    <property type="entry name" value="Mediator_Med20"/>
</dbReference>